<dbReference type="PANTHER" id="PTHR43038:SF3">
    <property type="entry name" value="ABC TRANSPORTER G FAMILY MEMBER 20 ISOFORM X1"/>
    <property type="match status" value="1"/>
</dbReference>
<evidence type="ECO:0000313" key="5">
    <source>
        <dbReference type="Proteomes" id="UP001172142"/>
    </source>
</evidence>
<dbReference type="InterPro" id="IPR003593">
    <property type="entry name" value="AAA+_ATPase"/>
</dbReference>
<name>A0ABT8NEP9_9BACL</name>
<dbReference type="PROSITE" id="PS50893">
    <property type="entry name" value="ABC_TRANSPORTER_2"/>
    <property type="match status" value="1"/>
</dbReference>
<evidence type="ECO:0000313" key="4">
    <source>
        <dbReference type="EMBL" id="MDN7246184.1"/>
    </source>
</evidence>
<evidence type="ECO:0000256" key="2">
    <source>
        <dbReference type="ARBA" id="ARBA00022840"/>
    </source>
</evidence>
<keyword evidence="2 4" id="KW-0067">ATP-binding</keyword>
<sequence>MNASIELKNVTKSFGKKTVLQAIDLSIEKGQIYGLIGPSGSGKTTLVKMIVGIDAPDTGTVRVLDVKVPDLELLKDIGYMAQSDALYAELTGKENLDFFASLYPMKKSAMKKRIAYAADLVKLTNDLNKKVSAYSGGMKRRLSLAIALVHDPKILILDEPTVGIDPELRVSIWNELFHLKNEQQKTILITTHVMDEAEKCDQVAMVRDGAILASGTPFELKGYYEVEQLEEAFLKAGRLQR</sequence>
<dbReference type="InterPro" id="IPR017871">
    <property type="entry name" value="ABC_transporter-like_CS"/>
</dbReference>
<dbReference type="PANTHER" id="PTHR43038">
    <property type="entry name" value="ATP-BINDING CASSETTE, SUB-FAMILY H, MEMBER 1"/>
    <property type="match status" value="1"/>
</dbReference>
<dbReference type="Proteomes" id="UP001172142">
    <property type="component" value="Unassembled WGS sequence"/>
</dbReference>
<comment type="caution">
    <text evidence="4">The sequence shown here is derived from an EMBL/GenBank/DDBJ whole genome shotgun (WGS) entry which is preliminary data.</text>
</comment>
<dbReference type="RefSeq" id="WP_301856774.1">
    <property type="nucleotide sequence ID" value="NZ_JAUJWU010000003.1"/>
</dbReference>
<dbReference type="GO" id="GO:0005524">
    <property type="term" value="F:ATP binding"/>
    <property type="evidence" value="ECO:0007669"/>
    <property type="project" value="UniProtKB-KW"/>
</dbReference>
<proteinExistence type="predicted"/>
<dbReference type="SUPFAM" id="SSF52540">
    <property type="entry name" value="P-loop containing nucleoside triphosphate hydrolases"/>
    <property type="match status" value="1"/>
</dbReference>
<dbReference type="SMART" id="SM00382">
    <property type="entry name" value="AAA"/>
    <property type="match status" value="1"/>
</dbReference>
<accession>A0ABT8NEP9</accession>
<dbReference type="Pfam" id="PF00005">
    <property type="entry name" value="ABC_tran"/>
    <property type="match status" value="1"/>
</dbReference>
<dbReference type="InterPro" id="IPR027417">
    <property type="entry name" value="P-loop_NTPase"/>
</dbReference>
<gene>
    <name evidence="4" type="ORF">QWY13_11875</name>
</gene>
<dbReference type="PROSITE" id="PS00211">
    <property type="entry name" value="ABC_TRANSPORTER_1"/>
    <property type="match status" value="1"/>
</dbReference>
<evidence type="ECO:0000256" key="1">
    <source>
        <dbReference type="ARBA" id="ARBA00022741"/>
    </source>
</evidence>
<keyword evidence="5" id="KW-1185">Reference proteome</keyword>
<feature type="domain" description="ABC transporter" evidence="3">
    <location>
        <begin position="5"/>
        <end position="233"/>
    </location>
</feature>
<protein>
    <submittedName>
        <fullName evidence="4">ABC transporter ATP-binding protein</fullName>
    </submittedName>
</protein>
<dbReference type="EMBL" id="JAUJWU010000003">
    <property type="protein sequence ID" value="MDN7246184.1"/>
    <property type="molecule type" value="Genomic_DNA"/>
</dbReference>
<reference evidence="4 5" key="1">
    <citation type="submission" date="2023-07" db="EMBL/GenBank/DDBJ databases">
        <title>Novel species in genus Planococcus.</title>
        <authorList>
            <person name="Ning S."/>
        </authorList>
    </citation>
    <scope>NUCLEOTIDE SEQUENCE [LARGE SCALE GENOMIC DNA]</scope>
    <source>
        <strain evidence="4 5">N017</strain>
    </source>
</reference>
<dbReference type="CDD" id="cd03230">
    <property type="entry name" value="ABC_DR_subfamily_A"/>
    <property type="match status" value="1"/>
</dbReference>
<keyword evidence="1" id="KW-0547">Nucleotide-binding</keyword>
<dbReference type="InterPro" id="IPR003439">
    <property type="entry name" value="ABC_transporter-like_ATP-bd"/>
</dbReference>
<dbReference type="Gene3D" id="3.40.50.300">
    <property type="entry name" value="P-loop containing nucleotide triphosphate hydrolases"/>
    <property type="match status" value="1"/>
</dbReference>
<organism evidence="4 5">
    <name type="scientific">Planococcus shenhongbingii</name>
    <dbReference type="NCBI Taxonomy" id="3058398"/>
    <lineage>
        <taxon>Bacteria</taxon>
        <taxon>Bacillati</taxon>
        <taxon>Bacillota</taxon>
        <taxon>Bacilli</taxon>
        <taxon>Bacillales</taxon>
        <taxon>Caryophanaceae</taxon>
        <taxon>Planococcus</taxon>
    </lineage>
</organism>
<evidence type="ECO:0000259" key="3">
    <source>
        <dbReference type="PROSITE" id="PS50893"/>
    </source>
</evidence>